<accession>A0ACB8SRV1</accession>
<proteinExistence type="predicted"/>
<gene>
    <name evidence="1" type="ORF">BV25DRAFT_1829919</name>
</gene>
<dbReference type="Proteomes" id="UP000814140">
    <property type="component" value="Unassembled WGS sequence"/>
</dbReference>
<protein>
    <submittedName>
        <fullName evidence="1">Uncharacterized protein</fullName>
    </submittedName>
</protein>
<name>A0ACB8SRV1_9AGAM</name>
<reference evidence="1" key="1">
    <citation type="submission" date="2021-03" db="EMBL/GenBank/DDBJ databases">
        <authorList>
            <consortium name="DOE Joint Genome Institute"/>
            <person name="Ahrendt S."/>
            <person name="Looney B.P."/>
            <person name="Miyauchi S."/>
            <person name="Morin E."/>
            <person name="Drula E."/>
            <person name="Courty P.E."/>
            <person name="Chicoki N."/>
            <person name="Fauchery L."/>
            <person name="Kohler A."/>
            <person name="Kuo A."/>
            <person name="Labutti K."/>
            <person name="Pangilinan J."/>
            <person name="Lipzen A."/>
            <person name="Riley R."/>
            <person name="Andreopoulos W."/>
            <person name="He G."/>
            <person name="Johnson J."/>
            <person name="Barry K.W."/>
            <person name="Grigoriev I.V."/>
            <person name="Nagy L."/>
            <person name="Hibbett D."/>
            <person name="Henrissat B."/>
            <person name="Matheny P.B."/>
            <person name="Labbe J."/>
            <person name="Martin F."/>
        </authorList>
    </citation>
    <scope>NUCLEOTIDE SEQUENCE</scope>
    <source>
        <strain evidence="1">HHB10654</strain>
    </source>
</reference>
<reference evidence="1" key="2">
    <citation type="journal article" date="2022" name="New Phytol.">
        <title>Evolutionary transition to the ectomycorrhizal habit in the genomes of a hyperdiverse lineage of mushroom-forming fungi.</title>
        <authorList>
            <person name="Looney B."/>
            <person name="Miyauchi S."/>
            <person name="Morin E."/>
            <person name="Drula E."/>
            <person name="Courty P.E."/>
            <person name="Kohler A."/>
            <person name="Kuo A."/>
            <person name="LaButti K."/>
            <person name="Pangilinan J."/>
            <person name="Lipzen A."/>
            <person name="Riley R."/>
            <person name="Andreopoulos W."/>
            <person name="He G."/>
            <person name="Johnson J."/>
            <person name="Nolan M."/>
            <person name="Tritt A."/>
            <person name="Barry K.W."/>
            <person name="Grigoriev I.V."/>
            <person name="Nagy L.G."/>
            <person name="Hibbett D."/>
            <person name="Henrissat B."/>
            <person name="Matheny P.B."/>
            <person name="Labbe J."/>
            <person name="Martin F.M."/>
        </authorList>
    </citation>
    <scope>NUCLEOTIDE SEQUENCE</scope>
    <source>
        <strain evidence="1">HHB10654</strain>
    </source>
</reference>
<dbReference type="EMBL" id="MU277233">
    <property type="protein sequence ID" value="KAI0058680.1"/>
    <property type="molecule type" value="Genomic_DNA"/>
</dbReference>
<comment type="caution">
    <text evidence="1">The sequence shown here is derived from an EMBL/GenBank/DDBJ whole genome shotgun (WGS) entry which is preliminary data.</text>
</comment>
<evidence type="ECO:0000313" key="2">
    <source>
        <dbReference type="Proteomes" id="UP000814140"/>
    </source>
</evidence>
<keyword evidence="2" id="KW-1185">Reference proteome</keyword>
<organism evidence="1 2">
    <name type="scientific">Artomyces pyxidatus</name>
    <dbReference type="NCBI Taxonomy" id="48021"/>
    <lineage>
        <taxon>Eukaryota</taxon>
        <taxon>Fungi</taxon>
        <taxon>Dikarya</taxon>
        <taxon>Basidiomycota</taxon>
        <taxon>Agaricomycotina</taxon>
        <taxon>Agaricomycetes</taxon>
        <taxon>Russulales</taxon>
        <taxon>Auriscalpiaceae</taxon>
        <taxon>Artomyces</taxon>
    </lineage>
</organism>
<sequence length="335" mass="37143">MFKRVERRRKRKEEEEELGLDEDMKAVMGLQDTDSSESHSGSDSDSSSSENEAATNGSETKKRKRSHSVEVKSDEDGSDGAGSMVGDGDEESYSSDREEGQPHVSIASALRDPIHVVVRDSEVRGCAVCPGKSLKNAVMIKVHEGSKAHQRRFKRVQELALAVDPDDDIQILLLKIEQEGKPKPTPSTPESRRAEKRKAKQAAVKAKREKLKELKAKAIALHKAKQLASKQEGENTSAAHDDDQSNSPKAEDPKHQGNDDGEQRAQKRRKITLDGTRPAKLKHSQPRYFDESKPGKQKGGSRGNHKPSQSDNSRKTKAKREKDGRRAESALQIFD</sequence>
<evidence type="ECO:0000313" key="1">
    <source>
        <dbReference type="EMBL" id="KAI0058680.1"/>
    </source>
</evidence>